<reference evidence="10" key="1">
    <citation type="submission" date="2022-09" db="EMBL/GenBank/DDBJ databases">
        <title>Fusarium specimens isolated from Avocado Roots.</title>
        <authorList>
            <person name="Stajich J."/>
            <person name="Roper C."/>
            <person name="Heimlech-Rivalta G."/>
        </authorList>
    </citation>
    <scope>NUCLEOTIDE SEQUENCE</scope>
    <source>
        <strain evidence="10">CF00136</strain>
    </source>
</reference>
<evidence type="ECO:0000256" key="4">
    <source>
        <dbReference type="ARBA" id="ARBA00022598"/>
    </source>
</evidence>
<keyword evidence="5" id="KW-0479">Metal-binding</keyword>
<dbReference type="GO" id="GO:0046872">
    <property type="term" value="F:metal ion binding"/>
    <property type="evidence" value="ECO:0007669"/>
    <property type="project" value="UniProtKB-KW"/>
</dbReference>
<dbReference type="PANTHER" id="PTHR11815">
    <property type="entry name" value="SUCCINYL-COA SYNTHETASE BETA CHAIN"/>
    <property type="match status" value="1"/>
</dbReference>
<dbReference type="InterPro" id="IPR016102">
    <property type="entry name" value="Succinyl-CoA_synth-like"/>
</dbReference>
<dbReference type="Pfam" id="PF08442">
    <property type="entry name" value="ATP-grasp_2"/>
    <property type="match status" value="1"/>
</dbReference>
<dbReference type="GO" id="GO:0005524">
    <property type="term" value="F:ATP binding"/>
    <property type="evidence" value="ECO:0007669"/>
    <property type="project" value="UniProtKB-KW"/>
</dbReference>
<evidence type="ECO:0000256" key="8">
    <source>
        <dbReference type="ARBA" id="ARBA00022842"/>
    </source>
</evidence>
<dbReference type="Gene3D" id="3.30.470.20">
    <property type="entry name" value="ATP-grasp fold, B domain"/>
    <property type="match status" value="1"/>
</dbReference>
<keyword evidence="8" id="KW-0460">Magnesium</keyword>
<dbReference type="Gene3D" id="3.30.1490.20">
    <property type="entry name" value="ATP-grasp fold, A domain"/>
    <property type="match status" value="1"/>
</dbReference>
<evidence type="ECO:0000256" key="1">
    <source>
        <dbReference type="ARBA" id="ARBA00001946"/>
    </source>
</evidence>
<evidence type="ECO:0000256" key="7">
    <source>
        <dbReference type="ARBA" id="ARBA00022840"/>
    </source>
</evidence>
<dbReference type="FunFam" id="3.30.470.20:FF:000002">
    <property type="entry name" value="Succinate--CoA ligase [ADP-forming] subunit beta"/>
    <property type="match status" value="1"/>
</dbReference>
<proteinExistence type="predicted"/>
<dbReference type="GO" id="GO:0004775">
    <property type="term" value="F:succinate-CoA ligase (ADP-forming) activity"/>
    <property type="evidence" value="ECO:0007669"/>
    <property type="project" value="TreeGrafter"/>
</dbReference>
<dbReference type="PANTHER" id="PTHR11815:SF1">
    <property type="entry name" value="SUCCINATE--COA LIGASE [ADP-FORMING] SUBUNIT BETA, MITOCHONDRIAL"/>
    <property type="match status" value="1"/>
</dbReference>
<comment type="pathway">
    <text evidence="2">Carbohydrate metabolism; tricarboxylic acid cycle; succinate from succinyl-CoA (ligase route): step 1/1.</text>
</comment>
<organism evidence="10 11">
    <name type="scientific">Fusarium torreyae</name>
    <dbReference type="NCBI Taxonomy" id="1237075"/>
    <lineage>
        <taxon>Eukaryota</taxon>
        <taxon>Fungi</taxon>
        <taxon>Dikarya</taxon>
        <taxon>Ascomycota</taxon>
        <taxon>Pezizomycotina</taxon>
        <taxon>Sordariomycetes</taxon>
        <taxon>Hypocreomycetidae</taxon>
        <taxon>Hypocreales</taxon>
        <taxon>Nectriaceae</taxon>
        <taxon>Fusarium</taxon>
    </lineage>
</organism>
<dbReference type="SUPFAM" id="SSF52210">
    <property type="entry name" value="Succinyl-CoA synthetase domains"/>
    <property type="match status" value="1"/>
</dbReference>
<keyword evidence="3" id="KW-0816">Tricarboxylic acid cycle</keyword>
<protein>
    <recommendedName>
        <fullName evidence="9">ATP-grasp fold succinyl-CoA synthetase-type domain-containing protein</fullName>
    </recommendedName>
</protein>
<evidence type="ECO:0000313" key="10">
    <source>
        <dbReference type="EMBL" id="KAJ4257961.1"/>
    </source>
</evidence>
<evidence type="ECO:0000313" key="11">
    <source>
        <dbReference type="Proteomes" id="UP001152049"/>
    </source>
</evidence>
<dbReference type="Gene3D" id="3.40.50.261">
    <property type="entry name" value="Succinyl-CoA synthetase domains"/>
    <property type="match status" value="1"/>
</dbReference>
<evidence type="ECO:0000256" key="6">
    <source>
        <dbReference type="ARBA" id="ARBA00022741"/>
    </source>
</evidence>
<dbReference type="OrthoDB" id="1664372at2759"/>
<feature type="domain" description="ATP-grasp fold succinyl-CoA synthetase-type" evidence="9">
    <location>
        <begin position="4"/>
        <end position="172"/>
    </location>
</feature>
<keyword evidence="11" id="KW-1185">Reference proteome</keyword>
<dbReference type="SUPFAM" id="SSF56059">
    <property type="entry name" value="Glutathione synthetase ATP-binding domain-like"/>
    <property type="match status" value="1"/>
</dbReference>
<dbReference type="GO" id="GO:0006104">
    <property type="term" value="P:succinyl-CoA metabolic process"/>
    <property type="evidence" value="ECO:0007669"/>
    <property type="project" value="TreeGrafter"/>
</dbReference>
<dbReference type="AlphaFoldDB" id="A0A9W8VDD3"/>
<keyword evidence="6" id="KW-0547">Nucleotide-binding</keyword>
<evidence type="ECO:0000256" key="2">
    <source>
        <dbReference type="ARBA" id="ARBA00005064"/>
    </source>
</evidence>
<evidence type="ECO:0000259" key="9">
    <source>
        <dbReference type="Pfam" id="PF08442"/>
    </source>
</evidence>
<comment type="caution">
    <text evidence="10">The sequence shown here is derived from an EMBL/GenBank/DDBJ whole genome shotgun (WGS) entry which is preliminary data.</text>
</comment>
<keyword evidence="7" id="KW-0067">ATP-binding</keyword>
<sequence length="266" mass="29422">MIASIEDVVAATHKVGLPSFIKSQVVAGGRGKGIFDTGLKSEVQVVQTLKTKQTKQDELLCEKLYMTEKIAIEREFYLAIATDRNRRRPAIIVSRNGGMEIELAAKIDPKSVTRVQLDYATGIDSAACSKVIETLGLDTSAQKDKIQDLLTNMYRLFKARDATLLEINPLVITATGELVCLDSKFSFDEVARSRQPNIFALEEKTARCARESEAKRLEFSYVRSDGNIGNIINGAELAMATMDAIGYYGEDAPTFWMLVGKQRSKP</sequence>
<accession>A0A9W8VDD3</accession>
<evidence type="ECO:0000256" key="3">
    <source>
        <dbReference type="ARBA" id="ARBA00022532"/>
    </source>
</evidence>
<gene>
    <name evidence="10" type="ORF">NW762_008098</name>
</gene>
<evidence type="ECO:0000256" key="5">
    <source>
        <dbReference type="ARBA" id="ARBA00022723"/>
    </source>
</evidence>
<dbReference type="InterPro" id="IPR013650">
    <property type="entry name" value="ATP-grasp_succ-CoA_synth-type"/>
</dbReference>
<dbReference type="GO" id="GO:0006099">
    <property type="term" value="P:tricarboxylic acid cycle"/>
    <property type="evidence" value="ECO:0007669"/>
    <property type="project" value="UniProtKB-KW"/>
</dbReference>
<dbReference type="GO" id="GO:0042709">
    <property type="term" value="C:succinate-CoA ligase complex"/>
    <property type="evidence" value="ECO:0007669"/>
    <property type="project" value="TreeGrafter"/>
</dbReference>
<keyword evidence="4" id="KW-0436">Ligase</keyword>
<name>A0A9W8VDD3_9HYPO</name>
<dbReference type="InterPro" id="IPR013815">
    <property type="entry name" value="ATP_grasp_subdomain_1"/>
</dbReference>
<dbReference type="Proteomes" id="UP001152049">
    <property type="component" value="Unassembled WGS sequence"/>
</dbReference>
<comment type="cofactor">
    <cofactor evidence="1">
        <name>Mg(2+)</name>
        <dbReference type="ChEBI" id="CHEBI:18420"/>
    </cofactor>
</comment>
<dbReference type="EMBL" id="JAOQAZ010000016">
    <property type="protein sequence ID" value="KAJ4257961.1"/>
    <property type="molecule type" value="Genomic_DNA"/>
</dbReference>
<dbReference type="GO" id="GO:0005739">
    <property type="term" value="C:mitochondrion"/>
    <property type="evidence" value="ECO:0007669"/>
    <property type="project" value="TreeGrafter"/>
</dbReference>